<sequence length="242" mass="25781">MTVTTKLLVLDFDGTICLGDGPVYSYARRLDEALAARDPEHPAGLVETTLRRFLGEDVEADEMLVQALETVIGSPDGYAAAARLAHSRGITNAELSAAYQGSRDELATGSIPTWAPPGLPSFLQSLPDDVLRVLVTNAPEAGIVQQLAHLGLAGLFGELVTSAGKPAGMPTILERLRADHGVAADHLLSVGDIWMNDLEPAHRQGSATALIERLPAPEAVPDFRAPTFEDLYEPIGAWVNRS</sequence>
<comment type="caution">
    <text evidence="1">The sequence shown here is derived from an EMBL/GenBank/DDBJ whole genome shotgun (WGS) entry which is preliminary data.</text>
</comment>
<name>A0ABP8W3S6_9MICO</name>
<keyword evidence="1" id="KW-0378">Hydrolase</keyword>
<dbReference type="PANTHER" id="PTHR43434">
    <property type="entry name" value="PHOSPHOGLYCOLATE PHOSPHATASE"/>
    <property type="match status" value="1"/>
</dbReference>
<reference evidence="2" key="1">
    <citation type="journal article" date="2019" name="Int. J. Syst. Evol. Microbiol.">
        <title>The Global Catalogue of Microorganisms (GCM) 10K type strain sequencing project: providing services to taxonomists for standard genome sequencing and annotation.</title>
        <authorList>
            <consortium name="The Broad Institute Genomics Platform"/>
            <consortium name="The Broad Institute Genome Sequencing Center for Infectious Disease"/>
            <person name="Wu L."/>
            <person name="Ma J."/>
        </authorList>
    </citation>
    <scope>NUCLEOTIDE SEQUENCE [LARGE SCALE GENOMIC DNA]</scope>
    <source>
        <strain evidence="2">JCM 18956</strain>
    </source>
</reference>
<dbReference type="InterPro" id="IPR050155">
    <property type="entry name" value="HAD-like_hydrolase_sf"/>
</dbReference>
<dbReference type="InterPro" id="IPR036412">
    <property type="entry name" value="HAD-like_sf"/>
</dbReference>
<dbReference type="GO" id="GO:0016787">
    <property type="term" value="F:hydrolase activity"/>
    <property type="evidence" value="ECO:0007669"/>
    <property type="project" value="UniProtKB-KW"/>
</dbReference>
<dbReference type="RefSeq" id="WP_345376465.1">
    <property type="nucleotide sequence ID" value="NZ_BAABLM010000005.1"/>
</dbReference>
<organism evidence="1 2">
    <name type="scientific">Frondihabitans cladoniiphilus</name>
    <dbReference type="NCBI Taxonomy" id="715785"/>
    <lineage>
        <taxon>Bacteria</taxon>
        <taxon>Bacillati</taxon>
        <taxon>Actinomycetota</taxon>
        <taxon>Actinomycetes</taxon>
        <taxon>Micrococcales</taxon>
        <taxon>Microbacteriaceae</taxon>
        <taxon>Frondihabitans</taxon>
    </lineage>
</organism>
<proteinExistence type="predicted"/>
<dbReference type="EMBL" id="BAABLM010000005">
    <property type="protein sequence ID" value="GAA4680617.1"/>
    <property type="molecule type" value="Genomic_DNA"/>
</dbReference>
<evidence type="ECO:0000313" key="2">
    <source>
        <dbReference type="Proteomes" id="UP001501295"/>
    </source>
</evidence>
<accession>A0ABP8W3S6</accession>
<dbReference type="SUPFAM" id="SSF56784">
    <property type="entry name" value="HAD-like"/>
    <property type="match status" value="1"/>
</dbReference>
<evidence type="ECO:0000313" key="1">
    <source>
        <dbReference type="EMBL" id="GAA4680617.1"/>
    </source>
</evidence>
<keyword evidence="2" id="KW-1185">Reference proteome</keyword>
<gene>
    <name evidence="1" type="ORF">GCM10025780_27390</name>
</gene>
<dbReference type="PANTHER" id="PTHR43434:SF1">
    <property type="entry name" value="PHOSPHOGLYCOLATE PHOSPHATASE"/>
    <property type="match status" value="1"/>
</dbReference>
<protein>
    <submittedName>
        <fullName evidence="1">HAD family hydrolase</fullName>
    </submittedName>
</protein>
<dbReference type="Gene3D" id="3.40.50.1000">
    <property type="entry name" value="HAD superfamily/HAD-like"/>
    <property type="match status" value="1"/>
</dbReference>
<dbReference type="InterPro" id="IPR023214">
    <property type="entry name" value="HAD_sf"/>
</dbReference>
<dbReference type="Proteomes" id="UP001501295">
    <property type="component" value="Unassembled WGS sequence"/>
</dbReference>